<evidence type="ECO:0000259" key="1">
    <source>
        <dbReference type="Pfam" id="PF13452"/>
    </source>
</evidence>
<protein>
    <recommendedName>
        <fullName evidence="1">FAS1-like dehydratase domain-containing protein</fullName>
    </recommendedName>
</protein>
<organism evidence="2 3">
    <name type="scientific">Streptomyces humidus</name>
    <dbReference type="NCBI Taxonomy" id="52259"/>
    <lineage>
        <taxon>Bacteria</taxon>
        <taxon>Bacillati</taxon>
        <taxon>Actinomycetota</taxon>
        <taxon>Actinomycetes</taxon>
        <taxon>Kitasatosporales</taxon>
        <taxon>Streptomycetaceae</taxon>
        <taxon>Streptomyces</taxon>
    </lineage>
</organism>
<feature type="domain" description="FAS1-like dehydratase" evidence="1">
    <location>
        <begin position="22"/>
        <end position="172"/>
    </location>
</feature>
<sequence>MTDTTKPAQAEVSHISGEMLTAIGRTLSRRVSFRVSESDIRRWALAVYYPDAPPERFIESETAAKSRHGGITAPEDFNPFAWLAALQSAAPSGGKENDPGSLERLLGITPPPLEFQLNGGLEVDYGVPMRPGDVITSENRLMSYAERPGRLGLMLFTVTEDTWTNQDGELVKRSRTTLIRY</sequence>
<gene>
    <name evidence="2" type="ORF">GCM10010269_74280</name>
</gene>
<dbReference type="Gene3D" id="3.10.129.10">
    <property type="entry name" value="Hotdog Thioesterase"/>
    <property type="match status" value="1"/>
</dbReference>
<dbReference type="Pfam" id="PF13452">
    <property type="entry name" value="FAS1_DH_region"/>
    <property type="match status" value="1"/>
</dbReference>
<dbReference type="InterPro" id="IPR029069">
    <property type="entry name" value="HotDog_dom_sf"/>
</dbReference>
<dbReference type="SUPFAM" id="SSF54637">
    <property type="entry name" value="Thioesterase/thiol ester dehydrase-isomerase"/>
    <property type="match status" value="1"/>
</dbReference>
<dbReference type="Proteomes" id="UP000606194">
    <property type="component" value="Unassembled WGS sequence"/>
</dbReference>
<dbReference type="EMBL" id="BMTL01000045">
    <property type="protein sequence ID" value="GGS24730.1"/>
    <property type="molecule type" value="Genomic_DNA"/>
</dbReference>
<dbReference type="InterPro" id="IPR039569">
    <property type="entry name" value="FAS1-like_DH_region"/>
</dbReference>
<evidence type="ECO:0000313" key="2">
    <source>
        <dbReference type="EMBL" id="GGS24730.1"/>
    </source>
</evidence>
<evidence type="ECO:0000313" key="3">
    <source>
        <dbReference type="Proteomes" id="UP000606194"/>
    </source>
</evidence>
<name>A0A918G9F1_9ACTN</name>
<reference evidence="2" key="2">
    <citation type="submission" date="2020-09" db="EMBL/GenBank/DDBJ databases">
        <authorList>
            <person name="Sun Q."/>
            <person name="Ohkuma M."/>
        </authorList>
    </citation>
    <scope>NUCLEOTIDE SEQUENCE</scope>
    <source>
        <strain evidence="2">JCM 4386</strain>
    </source>
</reference>
<keyword evidence="3" id="KW-1185">Reference proteome</keyword>
<dbReference type="AlphaFoldDB" id="A0A918G9F1"/>
<accession>A0A918G9F1</accession>
<proteinExistence type="predicted"/>
<comment type="caution">
    <text evidence="2">The sequence shown here is derived from an EMBL/GenBank/DDBJ whole genome shotgun (WGS) entry which is preliminary data.</text>
</comment>
<dbReference type="RefSeq" id="WP_063783568.1">
    <property type="nucleotide sequence ID" value="NZ_BMTL01000045.1"/>
</dbReference>
<reference evidence="2" key="1">
    <citation type="journal article" date="2014" name="Int. J. Syst. Evol. Microbiol.">
        <title>Complete genome sequence of Corynebacterium casei LMG S-19264T (=DSM 44701T), isolated from a smear-ripened cheese.</title>
        <authorList>
            <consortium name="US DOE Joint Genome Institute (JGI-PGF)"/>
            <person name="Walter F."/>
            <person name="Albersmeier A."/>
            <person name="Kalinowski J."/>
            <person name="Ruckert C."/>
        </authorList>
    </citation>
    <scope>NUCLEOTIDE SEQUENCE</scope>
    <source>
        <strain evidence="2">JCM 4386</strain>
    </source>
</reference>